<organism evidence="10 11">
    <name type="scientific">Amoebophilus asiaticus (strain 5a2)</name>
    <dbReference type="NCBI Taxonomy" id="452471"/>
    <lineage>
        <taxon>Bacteria</taxon>
        <taxon>Pseudomonadati</taxon>
        <taxon>Bacteroidota</taxon>
        <taxon>Cytophagia</taxon>
        <taxon>Cytophagales</taxon>
        <taxon>Amoebophilaceae</taxon>
        <taxon>Candidatus Amoebophilus</taxon>
    </lineage>
</organism>
<dbReference type="InterPro" id="IPR039421">
    <property type="entry name" value="Type_1_exporter"/>
</dbReference>
<dbReference type="CDD" id="cd18582">
    <property type="entry name" value="ABC_6TM_ATM1_ABCB7"/>
    <property type="match status" value="1"/>
</dbReference>
<dbReference type="STRING" id="452471.Aasi_0902"/>
<feature type="transmembrane region" description="Helical" evidence="7">
    <location>
        <begin position="141"/>
        <end position="163"/>
    </location>
</feature>
<dbReference type="Proteomes" id="UP000001227">
    <property type="component" value="Chromosome"/>
</dbReference>
<gene>
    <name evidence="10" type="ordered locus">Aasi_0902</name>
</gene>
<keyword evidence="4" id="KW-0067">ATP-binding</keyword>
<evidence type="ECO:0000256" key="2">
    <source>
        <dbReference type="ARBA" id="ARBA00022692"/>
    </source>
</evidence>
<evidence type="ECO:0000256" key="4">
    <source>
        <dbReference type="ARBA" id="ARBA00022840"/>
    </source>
</evidence>
<feature type="transmembrane region" description="Helical" evidence="7">
    <location>
        <begin position="64"/>
        <end position="80"/>
    </location>
</feature>
<evidence type="ECO:0000313" key="11">
    <source>
        <dbReference type="Proteomes" id="UP000001227"/>
    </source>
</evidence>
<dbReference type="InterPro" id="IPR003439">
    <property type="entry name" value="ABC_transporter-like_ATP-bd"/>
</dbReference>
<dbReference type="InterPro" id="IPR027417">
    <property type="entry name" value="P-loop_NTPase"/>
</dbReference>
<proteinExistence type="predicted"/>
<dbReference type="InterPro" id="IPR003593">
    <property type="entry name" value="AAA+_ATPase"/>
</dbReference>
<dbReference type="InterPro" id="IPR017871">
    <property type="entry name" value="ABC_transporter-like_CS"/>
</dbReference>
<dbReference type="InterPro" id="IPR011527">
    <property type="entry name" value="ABC1_TM_dom"/>
</dbReference>
<keyword evidence="6 7" id="KW-0472">Membrane</keyword>
<keyword evidence="5 7" id="KW-1133">Transmembrane helix</keyword>
<dbReference type="PANTHER" id="PTHR24221">
    <property type="entry name" value="ATP-BINDING CASSETTE SUB-FAMILY B"/>
    <property type="match status" value="1"/>
</dbReference>
<evidence type="ECO:0000313" key="10">
    <source>
        <dbReference type="EMBL" id="ACE06269.1"/>
    </source>
</evidence>
<dbReference type="PROSITE" id="PS50929">
    <property type="entry name" value="ABC_TM1F"/>
    <property type="match status" value="1"/>
</dbReference>
<dbReference type="Gene3D" id="1.20.1560.10">
    <property type="entry name" value="ABC transporter type 1, transmembrane domain"/>
    <property type="match status" value="1"/>
</dbReference>
<dbReference type="HOGENOM" id="CLU_000604_84_4_10"/>
<dbReference type="eggNOG" id="COG5265">
    <property type="taxonomic scope" value="Bacteria"/>
</dbReference>
<evidence type="ECO:0000256" key="7">
    <source>
        <dbReference type="SAM" id="Phobius"/>
    </source>
</evidence>
<dbReference type="RefSeq" id="WP_012473032.1">
    <property type="nucleotide sequence ID" value="NC_010830.1"/>
</dbReference>
<dbReference type="Pfam" id="PF00664">
    <property type="entry name" value="ABC_membrane"/>
    <property type="match status" value="1"/>
</dbReference>
<dbReference type="KEGG" id="aas:Aasi_0902"/>
<evidence type="ECO:0000259" key="8">
    <source>
        <dbReference type="PROSITE" id="PS50893"/>
    </source>
</evidence>
<evidence type="ECO:0000259" key="9">
    <source>
        <dbReference type="PROSITE" id="PS50929"/>
    </source>
</evidence>
<name>B3ESR7_AMOA5</name>
<dbReference type="AlphaFoldDB" id="B3ESR7"/>
<sequence>MSKIENYKLYKNYISEILISTFKDKKICFSFTIAILGLCLEVLLSLSIPIVFKKVVESFSSSSPSFITLILLSYSTMWVFSQASIQLRTLVTYKVEQRITFTLGVKVLSHLYGLSHNYFLNQKTGVITSIIQRAQQDVPSIILGLFLHVLPTILQFTCTLVVIATLYPLTYSFLMSVILMAIFIYNSFFTKRISKARERANETNKNASGIITDWLLNHEAINVFGNKELAIHTCGTELKKREVAEVEFMSKYTLYHLGQTLILGLGLTSFTYLIGQGILKGSLTAGDFILFNGYILQFLVPIGILGRVTQNIKKALIDMRGVLDLLLTKSEITEAPQPAILLDSCFQIHFENVYFKYENRNVLEDISFKIESGTTVLIVGRSGIGKSTIAKLMLRLFDPTEGQIYINQINIKLLSLKWLRETISWVPQETYLLNDTIKNNLLFVHPEATFNEIEEALEQACLLNHVKSLPQGLDTVVGDRGLKLSGGEKQRLSLARLFIKKPKICILDEYTSALDKDTESIIQTNIEKYIPNMTKIIITHRPILNMKVDQVISLSYAGIALD</sequence>
<dbReference type="InterPro" id="IPR036640">
    <property type="entry name" value="ABC1_TM_sf"/>
</dbReference>
<dbReference type="GO" id="GO:0005524">
    <property type="term" value="F:ATP binding"/>
    <property type="evidence" value="ECO:0007669"/>
    <property type="project" value="UniProtKB-KW"/>
</dbReference>
<feature type="transmembrane region" description="Helical" evidence="7">
    <location>
        <begin position="260"/>
        <end position="279"/>
    </location>
</feature>
<dbReference type="PROSITE" id="PS50893">
    <property type="entry name" value="ABC_TRANSPORTER_2"/>
    <property type="match status" value="1"/>
</dbReference>
<dbReference type="Pfam" id="PF00005">
    <property type="entry name" value="ABC_tran"/>
    <property type="match status" value="1"/>
</dbReference>
<protein>
    <recommendedName>
        <fullName evidence="12">ABC transporter related</fullName>
    </recommendedName>
</protein>
<evidence type="ECO:0000256" key="6">
    <source>
        <dbReference type="ARBA" id="ARBA00023136"/>
    </source>
</evidence>
<dbReference type="PROSITE" id="PS00211">
    <property type="entry name" value="ABC_TRANSPORTER_1"/>
    <property type="match status" value="1"/>
</dbReference>
<dbReference type="SUPFAM" id="SSF52540">
    <property type="entry name" value="P-loop containing nucleoside triphosphate hydrolases"/>
    <property type="match status" value="1"/>
</dbReference>
<dbReference type="GO" id="GO:0016887">
    <property type="term" value="F:ATP hydrolysis activity"/>
    <property type="evidence" value="ECO:0007669"/>
    <property type="project" value="InterPro"/>
</dbReference>
<keyword evidence="2 7" id="KW-0812">Transmembrane</keyword>
<evidence type="ECO:0000256" key="5">
    <source>
        <dbReference type="ARBA" id="ARBA00022989"/>
    </source>
</evidence>
<dbReference type="PANTHER" id="PTHR24221:SF654">
    <property type="entry name" value="ATP-BINDING CASSETTE SUB-FAMILY B MEMBER 6"/>
    <property type="match status" value="1"/>
</dbReference>
<dbReference type="Gene3D" id="3.40.50.300">
    <property type="entry name" value="P-loop containing nucleotide triphosphate hydrolases"/>
    <property type="match status" value="1"/>
</dbReference>
<evidence type="ECO:0008006" key="12">
    <source>
        <dbReference type="Google" id="ProtNLM"/>
    </source>
</evidence>
<feature type="domain" description="ABC transporter" evidence="8">
    <location>
        <begin position="348"/>
        <end position="561"/>
    </location>
</feature>
<dbReference type="SMART" id="SM00382">
    <property type="entry name" value="AAA"/>
    <property type="match status" value="1"/>
</dbReference>
<evidence type="ECO:0000256" key="3">
    <source>
        <dbReference type="ARBA" id="ARBA00022741"/>
    </source>
</evidence>
<accession>B3ESR7</accession>
<feature type="domain" description="ABC transmembrane type-1" evidence="9">
    <location>
        <begin position="33"/>
        <end position="314"/>
    </location>
</feature>
<dbReference type="GO" id="GO:0005886">
    <property type="term" value="C:plasma membrane"/>
    <property type="evidence" value="ECO:0007669"/>
    <property type="project" value="UniProtKB-SubCell"/>
</dbReference>
<reference evidence="10 11" key="1">
    <citation type="journal article" date="2010" name="J. Bacteriol.">
        <title>The genome of the amoeba symbiont 'Candidatus Amoebophilus asiaticus' reveals common mechanisms for host cell interaction among amoeba-associated bacteria.</title>
        <authorList>
            <person name="Schmitz-Esser S."/>
            <person name="Tischler P."/>
            <person name="Arnold R."/>
            <person name="Montanaro J."/>
            <person name="Wagner M."/>
            <person name="Rattei T."/>
            <person name="Horn M."/>
        </authorList>
    </citation>
    <scope>NUCLEOTIDE SEQUENCE [LARGE SCALE GENOMIC DNA]</scope>
    <source>
        <strain evidence="10 11">5a2</strain>
    </source>
</reference>
<feature type="transmembrane region" description="Helical" evidence="7">
    <location>
        <begin position="169"/>
        <end position="189"/>
    </location>
</feature>
<dbReference type="SUPFAM" id="SSF90123">
    <property type="entry name" value="ABC transporter transmembrane region"/>
    <property type="match status" value="1"/>
</dbReference>
<comment type="subcellular location">
    <subcellularLocation>
        <location evidence="1">Cell membrane</location>
        <topology evidence="1">Multi-pass membrane protein</topology>
    </subcellularLocation>
</comment>
<keyword evidence="3" id="KW-0547">Nucleotide-binding</keyword>
<evidence type="ECO:0000256" key="1">
    <source>
        <dbReference type="ARBA" id="ARBA00004651"/>
    </source>
</evidence>
<dbReference type="EMBL" id="CP001102">
    <property type="protein sequence ID" value="ACE06269.1"/>
    <property type="molecule type" value="Genomic_DNA"/>
</dbReference>
<dbReference type="GO" id="GO:0140359">
    <property type="term" value="F:ABC-type transporter activity"/>
    <property type="evidence" value="ECO:0007669"/>
    <property type="project" value="InterPro"/>
</dbReference>
<keyword evidence="11" id="KW-1185">Reference proteome</keyword>
<feature type="transmembrane region" description="Helical" evidence="7">
    <location>
        <begin position="291"/>
        <end position="309"/>
    </location>
</feature>
<feature type="transmembrane region" description="Helical" evidence="7">
    <location>
        <begin position="27"/>
        <end position="52"/>
    </location>
</feature>